<proteinExistence type="predicted"/>
<dbReference type="PANTHER" id="PTHR45527">
    <property type="entry name" value="NONRIBOSOMAL PEPTIDE SYNTHETASE"/>
    <property type="match status" value="1"/>
</dbReference>
<organism evidence="4 5">
    <name type="scientific">Algimonas ampicilliniresistens</name>
    <dbReference type="NCBI Taxonomy" id="1298735"/>
    <lineage>
        <taxon>Bacteria</taxon>
        <taxon>Pseudomonadati</taxon>
        <taxon>Pseudomonadota</taxon>
        <taxon>Alphaproteobacteria</taxon>
        <taxon>Maricaulales</taxon>
        <taxon>Robiginitomaculaceae</taxon>
        <taxon>Algimonas</taxon>
    </lineage>
</organism>
<name>A0ABQ5VB83_9PROT</name>
<keyword evidence="1" id="KW-1133">Transmembrane helix</keyword>
<gene>
    <name evidence="4" type="ORF">GCM10007853_25640</name>
</gene>
<keyword evidence="1" id="KW-0472">Membrane</keyword>
<reference evidence="4" key="2">
    <citation type="submission" date="2023-01" db="EMBL/GenBank/DDBJ databases">
        <title>Draft genome sequence of Algimonas ampicilliniresistens strain NBRC 108219.</title>
        <authorList>
            <person name="Sun Q."/>
            <person name="Mori K."/>
        </authorList>
    </citation>
    <scope>NUCLEOTIDE SEQUENCE</scope>
    <source>
        <strain evidence="4">NBRC 108219</strain>
    </source>
</reference>
<dbReference type="Pfam" id="PF13193">
    <property type="entry name" value="AMP-binding_C"/>
    <property type="match status" value="1"/>
</dbReference>
<dbReference type="InterPro" id="IPR045851">
    <property type="entry name" value="AMP-bd_C_sf"/>
</dbReference>
<dbReference type="PROSITE" id="PS00455">
    <property type="entry name" value="AMP_BINDING"/>
    <property type="match status" value="1"/>
</dbReference>
<evidence type="ECO:0000313" key="4">
    <source>
        <dbReference type="EMBL" id="GLQ24690.1"/>
    </source>
</evidence>
<feature type="domain" description="AMP-binding enzyme C-terminal" evidence="3">
    <location>
        <begin position="443"/>
        <end position="519"/>
    </location>
</feature>
<evidence type="ECO:0000259" key="3">
    <source>
        <dbReference type="Pfam" id="PF13193"/>
    </source>
</evidence>
<evidence type="ECO:0000313" key="5">
    <source>
        <dbReference type="Proteomes" id="UP001161391"/>
    </source>
</evidence>
<dbReference type="EMBL" id="BSNK01000002">
    <property type="protein sequence ID" value="GLQ24690.1"/>
    <property type="molecule type" value="Genomic_DNA"/>
</dbReference>
<keyword evidence="1" id="KW-0812">Transmembrane</keyword>
<dbReference type="SUPFAM" id="SSF56801">
    <property type="entry name" value="Acetyl-CoA synthetase-like"/>
    <property type="match status" value="1"/>
</dbReference>
<dbReference type="InterPro" id="IPR025110">
    <property type="entry name" value="AMP-bd_C"/>
</dbReference>
<comment type="caution">
    <text evidence="4">The sequence shown here is derived from an EMBL/GenBank/DDBJ whole genome shotgun (WGS) entry which is preliminary data.</text>
</comment>
<dbReference type="InterPro" id="IPR000873">
    <property type="entry name" value="AMP-dep_synth/lig_dom"/>
</dbReference>
<dbReference type="RefSeq" id="WP_284391400.1">
    <property type="nucleotide sequence ID" value="NZ_BSNK01000002.1"/>
</dbReference>
<dbReference type="Proteomes" id="UP001161391">
    <property type="component" value="Unassembled WGS sequence"/>
</dbReference>
<keyword evidence="4" id="KW-0436">Ligase</keyword>
<dbReference type="PANTHER" id="PTHR45527:SF1">
    <property type="entry name" value="FATTY ACID SYNTHASE"/>
    <property type="match status" value="1"/>
</dbReference>
<feature type="domain" description="AMP-dependent synthetase/ligase" evidence="2">
    <location>
        <begin position="21"/>
        <end position="388"/>
    </location>
</feature>
<dbReference type="Gene3D" id="3.40.50.12780">
    <property type="entry name" value="N-terminal domain of ligase-like"/>
    <property type="match status" value="1"/>
</dbReference>
<accession>A0ABQ5VB83</accession>
<keyword evidence="5" id="KW-1185">Reference proteome</keyword>
<dbReference type="NCBIfam" id="TIGR01733">
    <property type="entry name" value="AA-adenyl-dom"/>
    <property type="match status" value="1"/>
</dbReference>
<dbReference type="InterPro" id="IPR010071">
    <property type="entry name" value="AA_adenyl_dom"/>
</dbReference>
<sequence>MTQFETLNEAADNLCLRIHSVAQRHGKLDALWVKGKTLSYAELHSRACAIANALRSHGIKEGDRVALFSHRTEMLYISVLGVLYAGATYVAMNPRYPAARNRMILELSGARGLIIAEALLSDAPDLTDGLNDLRVVIAPESETGRGLGSLTTIGKEGLTETDRPALHDVDSDSLAYIMFTSGSTGKPKGVPISHGNVIDYVTNVVALGGPVEPGEKVIQLADVTFDISVHDMFYAWTQGASIISIPENSGLMATRFVEEHGITHWFSVPSTARLLGEAGVLKPGSLSTIRCSFFCGEPLIASVATRWREAVGDEPVYNLYGPTEGTVAISGRRFRTEDFDPHEVVSLGTVFGDNRMELFDPETNAALTDPSAIGEICLSGAQITPGYWRNDGLNAQRFFTDDCGRRWYKTGDLGLLTDDKGLVFSGRVDHQVKIRGYRVELSEIEGVIRESTGAGSVAVLPWPLSSDGAPLGCVAFLPMAESDVLRASIRKACDEKLPDYMRPSEVYFLDELPRNANGKTDYKALEKSPLLF</sequence>
<protein>
    <submittedName>
        <fullName evidence="4">D-alanine--poly(Phosphoribitol) ligase</fullName>
    </submittedName>
</protein>
<dbReference type="Gene3D" id="3.30.300.30">
    <property type="match status" value="1"/>
</dbReference>
<dbReference type="GO" id="GO:0016874">
    <property type="term" value="F:ligase activity"/>
    <property type="evidence" value="ECO:0007669"/>
    <property type="project" value="UniProtKB-KW"/>
</dbReference>
<dbReference type="InterPro" id="IPR020845">
    <property type="entry name" value="AMP-binding_CS"/>
</dbReference>
<dbReference type="Pfam" id="PF00501">
    <property type="entry name" value="AMP-binding"/>
    <property type="match status" value="1"/>
</dbReference>
<evidence type="ECO:0000256" key="1">
    <source>
        <dbReference type="SAM" id="Phobius"/>
    </source>
</evidence>
<evidence type="ECO:0000259" key="2">
    <source>
        <dbReference type="Pfam" id="PF00501"/>
    </source>
</evidence>
<reference evidence="4" key="1">
    <citation type="journal article" date="2014" name="Int. J. Syst. Evol. Microbiol.">
        <title>Complete genome of a new Firmicutes species belonging to the dominant human colonic microbiota ('Ruminococcus bicirculans') reveals two chromosomes and a selective capacity to utilize plant glucans.</title>
        <authorList>
            <consortium name="NISC Comparative Sequencing Program"/>
            <person name="Wegmann U."/>
            <person name="Louis P."/>
            <person name="Goesmann A."/>
            <person name="Henrissat B."/>
            <person name="Duncan S.H."/>
            <person name="Flint H.J."/>
        </authorList>
    </citation>
    <scope>NUCLEOTIDE SEQUENCE</scope>
    <source>
        <strain evidence="4">NBRC 108219</strain>
    </source>
</reference>
<dbReference type="InterPro" id="IPR042099">
    <property type="entry name" value="ANL_N_sf"/>
</dbReference>
<feature type="transmembrane region" description="Helical" evidence="1">
    <location>
        <begin position="74"/>
        <end position="92"/>
    </location>
</feature>